<keyword evidence="1" id="KW-1133">Transmembrane helix</keyword>
<keyword evidence="1" id="KW-0812">Transmembrane</keyword>
<feature type="transmembrane region" description="Helical" evidence="1">
    <location>
        <begin position="12"/>
        <end position="33"/>
    </location>
</feature>
<proteinExistence type="predicted"/>
<dbReference type="Pfam" id="PF16074">
    <property type="entry name" value="PilW"/>
    <property type="match status" value="1"/>
</dbReference>
<name>A0AAE9YVL7_9GAMM</name>
<dbReference type="InterPro" id="IPR032092">
    <property type="entry name" value="PilW"/>
</dbReference>
<keyword evidence="3" id="KW-1185">Reference proteome</keyword>
<dbReference type="KEGG" id="tact:SG35_022180"/>
<dbReference type="GO" id="GO:0043683">
    <property type="term" value="P:type IV pilus assembly"/>
    <property type="evidence" value="ECO:0007669"/>
    <property type="project" value="InterPro"/>
</dbReference>
<keyword evidence="1" id="KW-0472">Membrane</keyword>
<gene>
    <name evidence="2" type="ORF">SG35_022180</name>
</gene>
<organism evidence="2 3">
    <name type="scientific">Thalassomonas actiniarum</name>
    <dbReference type="NCBI Taxonomy" id="485447"/>
    <lineage>
        <taxon>Bacteria</taxon>
        <taxon>Pseudomonadati</taxon>
        <taxon>Pseudomonadota</taxon>
        <taxon>Gammaproteobacteria</taxon>
        <taxon>Alteromonadales</taxon>
        <taxon>Colwelliaceae</taxon>
        <taxon>Thalassomonas</taxon>
    </lineage>
</organism>
<dbReference type="Proteomes" id="UP000032568">
    <property type="component" value="Chromosome"/>
</dbReference>
<dbReference type="PROSITE" id="PS00409">
    <property type="entry name" value="PROKAR_NTER_METHYL"/>
    <property type="match status" value="1"/>
</dbReference>
<protein>
    <submittedName>
        <fullName evidence="2">PilW family protein</fullName>
    </submittedName>
</protein>
<evidence type="ECO:0000313" key="2">
    <source>
        <dbReference type="EMBL" id="WDE01986.1"/>
    </source>
</evidence>
<dbReference type="InterPro" id="IPR012902">
    <property type="entry name" value="N_methyl_site"/>
</dbReference>
<accession>A0AAE9YVL7</accession>
<evidence type="ECO:0000313" key="3">
    <source>
        <dbReference type="Proteomes" id="UP000032568"/>
    </source>
</evidence>
<evidence type="ECO:0000256" key="1">
    <source>
        <dbReference type="SAM" id="Phobius"/>
    </source>
</evidence>
<dbReference type="AlphaFoldDB" id="A0AAE9YVL7"/>
<dbReference type="EMBL" id="CP059735">
    <property type="protein sequence ID" value="WDE01986.1"/>
    <property type="molecule type" value="Genomic_DNA"/>
</dbReference>
<reference evidence="2 3" key="2">
    <citation type="journal article" date="2022" name="Mar. Drugs">
        <title>Bioassay-Guided Fractionation Leads to the Detection of Cholic Acid Generated by the Rare Thalassomonas sp.</title>
        <authorList>
            <person name="Pheiffer F."/>
            <person name="Schneider Y.K."/>
            <person name="Hansen E.H."/>
            <person name="Andersen J.H."/>
            <person name="Isaksson J."/>
            <person name="Busche T."/>
            <person name="R C."/>
            <person name="Kalinowski J."/>
            <person name="Zyl L.V."/>
            <person name="Trindade M."/>
        </authorList>
    </citation>
    <scope>NUCLEOTIDE SEQUENCE [LARGE SCALE GENOMIC DNA]</scope>
    <source>
        <strain evidence="2 3">A5K-106</strain>
    </source>
</reference>
<sequence length="326" mass="35288">MKKQQGFSLIELFISLATGLVLFAGVLSVFVGIRATTSETTTYGELQENGRFAINLLTDDLLRQGFWGELPESLSTGLLVSSPAAIAGDCVGDGVNNASFPLAVGHFRALWGTSLISATTMGCIDDAKTGSDLLQIKRVVSAPVAAASVSADRYYLIANANSGAIFAGDAAIPTINDAQIWEYQHHIYYISEYSQGGNTVPALMQGQLRNGTLPPVFFNQVIDGIEMIRFMYGVDSDNDGIVNAFIAAGNMLDTYWDNESDIRILAVKIFVLARSILPDDSYENLNTYYLGDLAVNFINGGSGDNYRRMLFSSTITLPNARVDTWP</sequence>
<reference evidence="2 3" key="1">
    <citation type="journal article" date="2015" name="Genome Announc.">
        <title>Draft Genome Sequences of Marine Isolates of Thalassomonas viridans and Thalassomonas actiniarum.</title>
        <authorList>
            <person name="Olonade I."/>
            <person name="van Zyl L.J."/>
            <person name="Trindade M."/>
        </authorList>
    </citation>
    <scope>NUCLEOTIDE SEQUENCE [LARGE SCALE GENOMIC DNA]</scope>
    <source>
        <strain evidence="2 3">A5K-106</strain>
    </source>
</reference>